<dbReference type="InterPro" id="IPR033333">
    <property type="entry name" value="FANCB"/>
</dbReference>
<evidence type="ECO:0008006" key="4">
    <source>
        <dbReference type="Google" id="ProtNLM"/>
    </source>
</evidence>
<accession>A0AA88MPD8</accession>
<name>A0AA88MPD8_CHASR</name>
<comment type="caution">
    <text evidence="2">The sequence shown here is derived from an EMBL/GenBank/DDBJ whole genome shotgun (WGS) entry which is preliminary data.</text>
</comment>
<dbReference type="AlphaFoldDB" id="A0AA88MPD8"/>
<evidence type="ECO:0000256" key="1">
    <source>
        <dbReference type="SAM" id="Coils"/>
    </source>
</evidence>
<proteinExistence type="predicted"/>
<dbReference type="PANTHER" id="PTHR28450">
    <property type="entry name" value="FANCONI ANEMIA GROUP B PROTEIN"/>
    <property type="match status" value="1"/>
</dbReference>
<evidence type="ECO:0000313" key="2">
    <source>
        <dbReference type="EMBL" id="KAK2839869.1"/>
    </source>
</evidence>
<reference evidence="2" key="1">
    <citation type="submission" date="2023-07" db="EMBL/GenBank/DDBJ databases">
        <title>Chromosome-level Genome Assembly of Striped Snakehead (Channa striata).</title>
        <authorList>
            <person name="Liu H."/>
        </authorList>
    </citation>
    <scope>NUCLEOTIDE SEQUENCE</scope>
    <source>
        <strain evidence="2">Gz</strain>
        <tissue evidence="2">Muscle</tissue>
    </source>
</reference>
<dbReference type="GO" id="GO:0043240">
    <property type="term" value="C:Fanconi anaemia nuclear complex"/>
    <property type="evidence" value="ECO:0007669"/>
    <property type="project" value="InterPro"/>
</dbReference>
<dbReference type="GO" id="GO:0036297">
    <property type="term" value="P:interstrand cross-link repair"/>
    <property type="evidence" value="ECO:0007669"/>
    <property type="project" value="InterPro"/>
</dbReference>
<dbReference type="PANTHER" id="PTHR28450:SF1">
    <property type="entry name" value="FANCONI ANEMIA GROUP B PROTEIN"/>
    <property type="match status" value="1"/>
</dbReference>
<sequence>MQRTIHRLSFSGKIISFNCKRATVESERSELIFSSLSYDRENNRFVKAADGAAVISRRRSAHVDVVKCKCAIDAQKRVSTVCVLVTKKSEKGENFHYSLLTLSSLNRLEACIEFKLPYQMEDSVCILHGPTVLWTHAGSVFYTSVQAGEVKKIPIQLSSCVVGQPSFHRGQIFVLGLQNLSEQCPNDPSTSQTLGYFVDSGHVFDGSVILPHPYVFITRCILVLSAVEEHGVLKSAVVAATSNQQLVYFENGIVKDVCQLPFEQPEDIQMVDTGRNGCLFIIFFHQGHVCAIWKETFQIASHWSGISSVHVDDFLGCGTDQILLAFKDKGVTEPQLDHFFLTDLCGISYSRGQDTGALNKSPSLPENYLFTLQALESRLQSGLGVLQELQREVKVKERVVQESVQALTNVVSGRETVITQPEQEGLIALWDCGDESGDEALDEKMQDVPAVSSKPQVDKLWHRITEDQLVVGVILTADSSSRPLGSVCLSILTETGQSSTPAVIQTQSQVFWLPAPCPSSSCSSSSASTFSEPAAKRSKQHNASRLSDLNTCRLAVTAVTRLTPLLNSGCVKCCVMLHYIQRQDAVPLVSNPTSVALHCGQVALDIHNEFQTQLLKNPEHQTDEVTEDLLVLLASLDHWVFHIDSPDHSLGDIDGWLQKRVGSKRIEVCPQYLLLNSSGPSSGPVLLHWHQITPFQGELSVHSSQLQMLQFLKSLLAYLPMSCTIQPVKATRQQGAAQIFSSALEKEVVSLRECVSSLLCGKDEGEEKMKSLEPDETLKSGSVEGLQMCRESWQQDVERSTRRLSPVLDLGRYRGLVQSMCKDQLYGDLATLLETQRTLLS</sequence>
<evidence type="ECO:0000313" key="3">
    <source>
        <dbReference type="Proteomes" id="UP001187415"/>
    </source>
</evidence>
<keyword evidence="1" id="KW-0175">Coiled coil</keyword>
<dbReference type="GO" id="GO:2000042">
    <property type="term" value="P:negative regulation of double-strand break repair via homologous recombination"/>
    <property type="evidence" value="ECO:0007669"/>
    <property type="project" value="TreeGrafter"/>
</dbReference>
<organism evidence="2 3">
    <name type="scientific">Channa striata</name>
    <name type="common">Snakehead murrel</name>
    <name type="synonym">Ophicephalus striatus</name>
    <dbReference type="NCBI Taxonomy" id="64152"/>
    <lineage>
        <taxon>Eukaryota</taxon>
        <taxon>Metazoa</taxon>
        <taxon>Chordata</taxon>
        <taxon>Craniata</taxon>
        <taxon>Vertebrata</taxon>
        <taxon>Euteleostomi</taxon>
        <taxon>Actinopterygii</taxon>
        <taxon>Neopterygii</taxon>
        <taxon>Teleostei</taxon>
        <taxon>Neoteleostei</taxon>
        <taxon>Acanthomorphata</taxon>
        <taxon>Anabantaria</taxon>
        <taxon>Anabantiformes</taxon>
        <taxon>Channoidei</taxon>
        <taxon>Channidae</taxon>
        <taxon>Channa</taxon>
    </lineage>
</organism>
<protein>
    <recommendedName>
        <fullName evidence="4">Fanconi anemia group B protein</fullName>
    </recommendedName>
</protein>
<feature type="coiled-coil region" evidence="1">
    <location>
        <begin position="372"/>
        <end position="406"/>
    </location>
</feature>
<dbReference type="EMBL" id="JAUPFM010000010">
    <property type="protein sequence ID" value="KAK2839869.1"/>
    <property type="molecule type" value="Genomic_DNA"/>
</dbReference>
<dbReference type="GO" id="GO:1905168">
    <property type="term" value="P:positive regulation of double-strand break repair via homologous recombination"/>
    <property type="evidence" value="ECO:0007669"/>
    <property type="project" value="TreeGrafter"/>
</dbReference>
<keyword evidence="3" id="KW-1185">Reference proteome</keyword>
<dbReference type="GO" id="GO:1990414">
    <property type="term" value="P:replication-born double-strand break repair via sister chromatid exchange"/>
    <property type="evidence" value="ECO:0007669"/>
    <property type="project" value="TreeGrafter"/>
</dbReference>
<gene>
    <name evidence="2" type="ORF">Q5P01_013609</name>
</gene>
<dbReference type="Proteomes" id="UP001187415">
    <property type="component" value="Unassembled WGS sequence"/>
</dbReference>